<evidence type="ECO:0000256" key="1">
    <source>
        <dbReference type="SAM" id="MobiDB-lite"/>
    </source>
</evidence>
<comment type="caution">
    <text evidence="3">The sequence shown here is derived from an EMBL/GenBank/DDBJ whole genome shotgun (WGS) entry which is preliminary data.</text>
</comment>
<reference evidence="3 4" key="1">
    <citation type="submission" date="2018-04" db="EMBL/GenBank/DDBJ databases">
        <title>The genome of golden apple snail Pomacea canaliculata provides insight into stress tolerance and invasive adaptation.</title>
        <authorList>
            <person name="Liu C."/>
            <person name="Liu B."/>
            <person name="Ren Y."/>
            <person name="Zhang Y."/>
            <person name="Wang H."/>
            <person name="Li S."/>
            <person name="Jiang F."/>
            <person name="Yin L."/>
            <person name="Zhang G."/>
            <person name="Qian W."/>
            <person name="Fan W."/>
        </authorList>
    </citation>
    <scope>NUCLEOTIDE SEQUENCE [LARGE SCALE GENOMIC DNA]</scope>
    <source>
        <strain evidence="3">SZHN2017</strain>
        <tissue evidence="3">Muscle</tissue>
    </source>
</reference>
<sequence length="142" mass="15604">MGRYELFVGLLAFVTTPASSQDQVTALSGDVIFGAFFTVNELDNGDCGDYSAGHLEEVIAVTWFLKSLNDRNCIPGIKIGQKPYHDTETGNSVSNLRSCLTEKPISQGLEQWRPNPSLESSAPIQEMDKPRRMGIEPDCAHL</sequence>
<organism evidence="3 4">
    <name type="scientific">Pomacea canaliculata</name>
    <name type="common">Golden apple snail</name>
    <dbReference type="NCBI Taxonomy" id="400727"/>
    <lineage>
        <taxon>Eukaryota</taxon>
        <taxon>Metazoa</taxon>
        <taxon>Spiralia</taxon>
        <taxon>Lophotrochozoa</taxon>
        <taxon>Mollusca</taxon>
        <taxon>Gastropoda</taxon>
        <taxon>Caenogastropoda</taxon>
        <taxon>Architaenioglossa</taxon>
        <taxon>Ampullarioidea</taxon>
        <taxon>Ampullariidae</taxon>
        <taxon>Pomacea</taxon>
    </lineage>
</organism>
<keyword evidence="4" id="KW-1185">Reference proteome</keyword>
<dbReference type="AlphaFoldDB" id="A0A2T7PMU1"/>
<protein>
    <recommendedName>
        <fullName evidence="5">Receptor ligand binding region domain-containing protein</fullName>
    </recommendedName>
</protein>
<dbReference type="EMBL" id="PZQS01000003">
    <property type="protein sequence ID" value="PVD34733.1"/>
    <property type="molecule type" value="Genomic_DNA"/>
</dbReference>
<evidence type="ECO:0000313" key="4">
    <source>
        <dbReference type="Proteomes" id="UP000245119"/>
    </source>
</evidence>
<feature type="region of interest" description="Disordered" evidence="1">
    <location>
        <begin position="110"/>
        <end position="142"/>
    </location>
</feature>
<name>A0A2T7PMU1_POMCA</name>
<gene>
    <name evidence="3" type="ORF">C0Q70_06010</name>
</gene>
<evidence type="ECO:0008006" key="5">
    <source>
        <dbReference type="Google" id="ProtNLM"/>
    </source>
</evidence>
<dbReference type="Proteomes" id="UP000245119">
    <property type="component" value="Linkage Group LG3"/>
</dbReference>
<evidence type="ECO:0000256" key="2">
    <source>
        <dbReference type="SAM" id="SignalP"/>
    </source>
</evidence>
<proteinExistence type="predicted"/>
<feature type="signal peptide" evidence="2">
    <location>
        <begin position="1"/>
        <end position="20"/>
    </location>
</feature>
<feature type="chain" id="PRO_5015774392" description="Receptor ligand binding region domain-containing protein" evidence="2">
    <location>
        <begin position="21"/>
        <end position="142"/>
    </location>
</feature>
<accession>A0A2T7PMU1</accession>
<keyword evidence="2" id="KW-0732">Signal</keyword>
<dbReference type="OrthoDB" id="6160377at2759"/>
<feature type="compositionally biased region" description="Basic and acidic residues" evidence="1">
    <location>
        <begin position="126"/>
        <end position="142"/>
    </location>
</feature>
<evidence type="ECO:0000313" key="3">
    <source>
        <dbReference type="EMBL" id="PVD34733.1"/>
    </source>
</evidence>